<feature type="domain" description="SLH" evidence="4">
    <location>
        <begin position="28"/>
        <end position="88"/>
    </location>
</feature>
<dbReference type="SUPFAM" id="SSF50494">
    <property type="entry name" value="Trypsin-like serine proteases"/>
    <property type="match status" value="1"/>
</dbReference>
<dbReference type="InterPro" id="IPR001119">
    <property type="entry name" value="SLH_dom"/>
</dbReference>
<evidence type="ECO:0000256" key="3">
    <source>
        <dbReference type="SAM" id="SignalP"/>
    </source>
</evidence>
<comment type="caution">
    <text evidence="5">The sequence shown here is derived from an EMBL/GenBank/DDBJ whole genome shotgun (WGS) entry which is preliminary data.</text>
</comment>
<feature type="domain" description="SLH" evidence="4">
    <location>
        <begin position="89"/>
        <end position="147"/>
    </location>
</feature>
<evidence type="ECO:0000256" key="2">
    <source>
        <dbReference type="SAM" id="MobiDB-lite"/>
    </source>
</evidence>
<dbReference type="GO" id="GO:0006508">
    <property type="term" value="P:proteolysis"/>
    <property type="evidence" value="ECO:0007669"/>
    <property type="project" value="InterPro"/>
</dbReference>
<evidence type="ECO:0000256" key="1">
    <source>
        <dbReference type="ARBA" id="ARBA00022825"/>
    </source>
</evidence>
<keyword evidence="3" id="KW-0732">Signal</keyword>
<evidence type="ECO:0000259" key="4">
    <source>
        <dbReference type="PROSITE" id="PS51272"/>
    </source>
</evidence>
<dbReference type="InterPro" id="IPR051465">
    <property type="entry name" value="Cell_Envelope_Struct_Comp"/>
</dbReference>
<dbReference type="GO" id="GO:0004252">
    <property type="term" value="F:serine-type endopeptidase activity"/>
    <property type="evidence" value="ECO:0007669"/>
    <property type="project" value="InterPro"/>
</dbReference>
<dbReference type="Gene3D" id="2.40.10.120">
    <property type="match status" value="1"/>
</dbReference>
<dbReference type="PANTHER" id="PTHR43308">
    <property type="entry name" value="OUTER MEMBRANE PROTEIN ALPHA-RELATED"/>
    <property type="match status" value="1"/>
</dbReference>
<reference evidence="5 6" key="1">
    <citation type="submission" date="2016-01" db="EMBL/GenBank/DDBJ databases">
        <title>Draft Genome Sequences of Seven Thermophilic Sporeformers Isolated from Foods.</title>
        <authorList>
            <person name="Berendsen E.M."/>
            <person name="Wells-Bennik M.H."/>
            <person name="Krawcyk A.O."/>
            <person name="De Jong A."/>
            <person name="Holsappel S."/>
            <person name="Eijlander R.T."/>
            <person name="Kuipers O.P."/>
        </authorList>
    </citation>
    <scope>NUCLEOTIDE SEQUENCE [LARGE SCALE GENOMIC DNA]</scope>
    <source>
        <strain evidence="5 6">B4110</strain>
    </source>
</reference>
<feature type="signal peptide" evidence="3">
    <location>
        <begin position="1"/>
        <end position="23"/>
    </location>
</feature>
<accession>A0A150MFV1</accession>
<feature type="domain" description="SLH" evidence="4">
    <location>
        <begin position="148"/>
        <end position="211"/>
    </location>
</feature>
<dbReference type="Pfam" id="PF00395">
    <property type="entry name" value="SLH"/>
    <property type="match status" value="3"/>
</dbReference>
<dbReference type="Proteomes" id="UP000075324">
    <property type="component" value="Unassembled WGS sequence"/>
</dbReference>
<dbReference type="InterPro" id="IPR001940">
    <property type="entry name" value="Peptidase_S1C"/>
</dbReference>
<evidence type="ECO:0000313" key="6">
    <source>
        <dbReference type="Proteomes" id="UP000075324"/>
    </source>
</evidence>
<gene>
    <name evidence="5" type="ORF">B4110_3174</name>
</gene>
<dbReference type="EMBL" id="LQYW01000165">
    <property type="protein sequence ID" value="KYD23420.1"/>
    <property type="molecule type" value="Genomic_DNA"/>
</dbReference>
<dbReference type="Gene3D" id="2.130.10.10">
    <property type="entry name" value="YVTN repeat-like/Quinoprotein amine dehydrogenase"/>
    <property type="match status" value="1"/>
</dbReference>
<keyword evidence="1" id="KW-0645">Protease</keyword>
<dbReference type="PANTHER" id="PTHR43308:SF5">
    <property type="entry name" value="S-LAYER PROTEIN _ PEPTIDOGLYCAN ENDO-BETA-N-ACETYLGLUCOSAMINIDASE"/>
    <property type="match status" value="1"/>
</dbReference>
<keyword evidence="1" id="KW-0720">Serine protease</keyword>
<proteinExistence type="predicted"/>
<dbReference type="PATRIC" id="fig|153151.4.peg.1592"/>
<dbReference type="RefSeq" id="WP_062679024.1">
    <property type="nucleotide sequence ID" value="NZ_LQYW01000165.1"/>
</dbReference>
<keyword evidence="1" id="KW-0378">Hydrolase</keyword>
<dbReference type="InterPro" id="IPR015943">
    <property type="entry name" value="WD40/YVTN_repeat-like_dom_sf"/>
</dbReference>
<sequence length="759" mass="85074">MRTRRFISIALAAVLLFPFFVFPVAETAAAESVSFRDVKQYEKEITYLSRLGVIRGYPDGTFRPNDSVKRIQAVQLILRALGIDLVEDSSVQFTDVKKGDYGYREVATAVELGIVSGKENGSFDPYGRLTRGQMAKIFANAFRLVGKWNKDFTDVKPGNWAYEYVQALAANGITTGYPDGSFRPNDSIQRMHFAAFLARYINDEFKPPVLTPFSRKEIIAKKESVVMIDVYDENEELISQGSGFVTTNGLIVTNYHVINGGSYFEVETHTGDIYELEGVVDYDLDNDIAILKPYDLLPIKQLRLGSKSMVEEGDDIVAIGSPLGFYNSVSIGIVSGIRHFEEEGWEADYIQFTAPVTFGNSGGPLLNMYGYVVGLVSFGFEIGNLNFALAVDHIKDVLQPYIGVPFYQLPVLSIEELPVIDDGEEEIPEEGEIPNEEKDPGEQPPAPTVETTKFVLEQNLVTSVFHPSLPILYGLDVFGNVVEVNYETRQVKTLPLPLPAERLYFANNELYITLLKGKHSSYWSEEDQQGAIAIVDANTFTLKKVFDVAIDPYDIVADDRYIYISSGSGQWTSLKSYDRTTYQEVDSTSIRQASFLEMSPDKARIYAIDTDLSPREMEVFFISDGKFTVHYDSPYHGDYELAKDMTISSDGKYLFNHAGTVFYATPLQSTNMTYVTKIQPFTAIAFDRTANMFYTAKEYTVRMYNQKFEKVNEWIVPGTVQNIFVSNGKVVLLTTETPYSNGLNVQSIQIFNQAVGSGL</sequence>
<dbReference type="PROSITE" id="PS51272">
    <property type="entry name" value="SLH"/>
    <property type="match status" value="3"/>
</dbReference>
<evidence type="ECO:0000313" key="5">
    <source>
        <dbReference type="EMBL" id="KYD23420.1"/>
    </source>
</evidence>
<protein>
    <recommendedName>
        <fullName evidence="4">SLH domain-containing protein</fullName>
    </recommendedName>
</protein>
<dbReference type="InterPro" id="IPR009003">
    <property type="entry name" value="Peptidase_S1_PA"/>
</dbReference>
<feature type="region of interest" description="Disordered" evidence="2">
    <location>
        <begin position="426"/>
        <end position="448"/>
    </location>
</feature>
<feature type="chain" id="PRO_5038719206" description="SLH domain-containing protein" evidence="3">
    <location>
        <begin position="24"/>
        <end position="759"/>
    </location>
</feature>
<dbReference type="SUPFAM" id="SSF69304">
    <property type="entry name" value="Tricorn protease N-terminal domain"/>
    <property type="match status" value="1"/>
</dbReference>
<dbReference type="AlphaFoldDB" id="A0A150MFV1"/>
<dbReference type="Pfam" id="PF13365">
    <property type="entry name" value="Trypsin_2"/>
    <property type="match status" value="1"/>
</dbReference>
<name>A0A150MFV1_9BACL</name>
<dbReference type="PRINTS" id="PR00834">
    <property type="entry name" value="PROTEASES2C"/>
</dbReference>
<organism evidence="5 6">
    <name type="scientific">Parageobacillus toebii</name>
    <dbReference type="NCBI Taxonomy" id="153151"/>
    <lineage>
        <taxon>Bacteria</taxon>
        <taxon>Bacillati</taxon>
        <taxon>Bacillota</taxon>
        <taxon>Bacilli</taxon>
        <taxon>Bacillales</taxon>
        <taxon>Anoxybacillaceae</taxon>
        <taxon>Parageobacillus</taxon>
    </lineage>
</organism>